<protein>
    <submittedName>
        <fullName evidence="1">Uncharacterized protein</fullName>
    </submittedName>
</protein>
<keyword evidence="2" id="KW-1185">Reference proteome</keyword>
<dbReference type="AlphaFoldDB" id="A0A2T7PV80"/>
<name>A0A2T7PV80_POMCA</name>
<evidence type="ECO:0000313" key="1">
    <source>
        <dbReference type="EMBL" id="PVD37300.1"/>
    </source>
</evidence>
<organism evidence="1 2">
    <name type="scientific">Pomacea canaliculata</name>
    <name type="common">Golden apple snail</name>
    <dbReference type="NCBI Taxonomy" id="400727"/>
    <lineage>
        <taxon>Eukaryota</taxon>
        <taxon>Metazoa</taxon>
        <taxon>Spiralia</taxon>
        <taxon>Lophotrochozoa</taxon>
        <taxon>Mollusca</taxon>
        <taxon>Gastropoda</taxon>
        <taxon>Caenogastropoda</taxon>
        <taxon>Architaenioglossa</taxon>
        <taxon>Ampullarioidea</taxon>
        <taxon>Ampullariidae</taxon>
        <taxon>Pomacea</taxon>
    </lineage>
</organism>
<reference evidence="1 2" key="1">
    <citation type="submission" date="2018-04" db="EMBL/GenBank/DDBJ databases">
        <title>The genome of golden apple snail Pomacea canaliculata provides insight into stress tolerance and invasive adaptation.</title>
        <authorList>
            <person name="Liu C."/>
            <person name="Liu B."/>
            <person name="Ren Y."/>
            <person name="Zhang Y."/>
            <person name="Wang H."/>
            <person name="Li S."/>
            <person name="Jiang F."/>
            <person name="Yin L."/>
            <person name="Zhang G."/>
            <person name="Qian W."/>
            <person name="Fan W."/>
        </authorList>
    </citation>
    <scope>NUCLEOTIDE SEQUENCE [LARGE SCALE GENOMIC DNA]</scope>
    <source>
        <strain evidence="1">SZHN2017</strain>
        <tissue evidence="1">Muscle</tissue>
    </source>
</reference>
<comment type="caution">
    <text evidence="1">The sequence shown here is derived from an EMBL/GenBank/DDBJ whole genome shotgun (WGS) entry which is preliminary data.</text>
</comment>
<evidence type="ECO:0000313" key="2">
    <source>
        <dbReference type="Proteomes" id="UP000245119"/>
    </source>
</evidence>
<proteinExistence type="predicted"/>
<sequence length="214" mass="24427">MSHRYVFADSRRRSVSFTKTLGDVRAANRSREQLTKRSQLLFSLFYFGYSYKAEVTAAPSISAAADKKRVARLKGIFTTATFRSVERVVIQHFTQQQEQAGVDVWRRRNGCAVRHPGFCSSRRMQLCFHCYPSSLRPSARQSHPALLSRTTTRNNLGVKLCASLQMDIDSLIEKVQPSLALHPGNSATMSWRRTMTVEMRRKKESLSRDTTEAF</sequence>
<dbReference type="Proteomes" id="UP000245119">
    <property type="component" value="Linkage Group LG2"/>
</dbReference>
<gene>
    <name evidence="1" type="ORF">C0Q70_04299</name>
</gene>
<accession>A0A2T7PV80</accession>
<dbReference type="EMBL" id="PZQS01000002">
    <property type="protein sequence ID" value="PVD37300.1"/>
    <property type="molecule type" value="Genomic_DNA"/>
</dbReference>